<accession>A0ACB8B2R7</accession>
<evidence type="ECO:0000313" key="2">
    <source>
        <dbReference type="Proteomes" id="UP000790709"/>
    </source>
</evidence>
<comment type="caution">
    <text evidence="1">The sequence shown here is derived from an EMBL/GenBank/DDBJ whole genome shotgun (WGS) entry which is preliminary data.</text>
</comment>
<sequence>MSRRSWVQSLVWSSFLSRGHSPICNTFLIDCLLLFLCLLIAHSSLTDSLLIPSL</sequence>
<reference evidence="1" key="1">
    <citation type="journal article" date="2021" name="New Phytol.">
        <title>Evolutionary innovations through gain and loss of genes in the ectomycorrhizal Boletales.</title>
        <authorList>
            <person name="Wu G."/>
            <person name="Miyauchi S."/>
            <person name="Morin E."/>
            <person name="Kuo A."/>
            <person name="Drula E."/>
            <person name="Varga T."/>
            <person name="Kohler A."/>
            <person name="Feng B."/>
            <person name="Cao Y."/>
            <person name="Lipzen A."/>
            <person name="Daum C."/>
            <person name="Hundley H."/>
            <person name="Pangilinan J."/>
            <person name="Johnson J."/>
            <person name="Barry K."/>
            <person name="LaButti K."/>
            <person name="Ng V."/>
            <person name="Ahrendt S."/>
            <person name="Min B."/>
            <person name="Choi I.G."/>
            <person name="Park H."/>
            <person name="Plett J.M."/>
            <person name="Magnuson J."/>
            <person name="Spatafora J.W."/>
            <person name="Nagy L.G."/>
            <person name="Henrissat B."/>
            <person name="Grigoriev I.V."/>
            <person name="Yang Z.L."/>
            <person name="Xu J."/>
            <person name="Martin F.M."/>
        </authorList>
    </citation>
    <scope>NUCLEOTIDE SEQUENCE</scope>
    <source>
        <strain evidence="1">KUC20120723A-06</strain>
    </source>
</reference>
<gene>
    <name evidence="1" type="ORF">BV22DRAFT_1040326</name>
</gene>
<organism evidence="1 2">
    <name type="scientific">Leucogyrophana mollusca</name>
    <dbReference type="NCBI Taxonomy" id="85980"/>
    <lineage>
        <taxon>Eukaryota</taxon>
        <taxon>Fungi</taxon>
        <taxon>Dikarya</taxon>
        <taxon>Basidiomycota</taxon>
        <taxon>Agaricomycotina</taxon>
        <taxon>Agaricomycetes</taxon>
        <taxon>Agaricomycetidae</taxon>
        <taxon>Boletales</taxon>
        <taxon>Boletales incertae sedis</taxon>
        <taxon>Leucogyrophana</taxon>
    </lineage>
</organism>
<dbReference type="Proteomes" id="UP000790709">
    <property type="component" value="Unassembled WGS sequence"/>
</dbReference>
<name>A0ACB8B2R7_9AGAM</name>
<dbReference type="EMBL" id="MU266609">
    <property type="protein sequence ID" value="KAH7920040.1"/>
    <property type="molecule type" value="Genomic_DNA"/>
</dbReference>
<protein>
    <submittedName>
        <fullName evidence="1">Uncharacterized protein</fullName>
    </submittedName>
</protein>
<proteinExistence type="predicted"/>
<evidence type="ECO:0000313" key="1">
    <source>
        <dbReference type="EMBL" id="KAH7920040.1"/>
    </source>
</evidence>
<keyword evidence="2" id="KW-1185">Reference proteome</keyword>